<dbReference type="Proteomes" id="UP000635726">
    <property type="component" value="Unassembled WGS sequence"/>
</dbReference>
<keyword evidence="3" id="KW-1185">Reference proteome</keyword>
<dbReference type="PANTHER" id="PTHR33546">
    <property type="entry name" value="LARGE, MULTIFUNCTIONAL SECRETED PROTEIN-RELATED"/>
    <property type="match status" value="1"/>
</dbReference>
<accession>A0A917PSM2</accession>
<feature type="domain" description="Pyrroloquinoline quinone-dependent pyranose dehydrogenase beta-propeller" evidence="1">
    <location>
        <begin position="24"/>
        <end position="349"/>
    </location>
</feature>
<dbReference type="AlphaFoldDB" id="A0A917PSM2"/>
<sequence>MQWAGAQGAVSATRPSGVLPPLRLPAGFHASIYAAGLAKPRLMALAPNGDVALSDMKSGQVLILRPGPGPGGRATVFRFAGGLNLPHGLAFHGAYLYVATTDAVLRFPYRPGDTHAITPGTRVVALPGGGEHVTRTLTFGPDGRMYVSAGSSCNACRETDPRRAAIWSYAANGRDGRLYASGLRNAVGLAWRGDTLYASNNGRDYLGDTTPPEGFYRLKAGGFYGWPTCFTVGGRVVNDPAYRRADCSRALPAFATVHAHSAPMDLALYTGRMFPPAYRGQFVAALHGSSMNAVPVGDKLVLIDPASGKVRDFVTGFLHRDVYTNRPVGLLVMPDGALLVSDDWAGLVYRVWYAAH</sequence>
<dbReference type="InterPro" id="IPR011042">
    <property type="entry name" value="6-blade_b-propeller_TolB-like"/>
</dbReference>
<dbReference type="InterPro" id="IPR011041">
    <property type="entry name" value="Quinoprot_gluc/sorb_DH_b-prop"/>
</dbReference>
<reference evidence="2" key="2">
    <citation type="submission" date="2020-09" db="EMBL/GenBank/DDBJ databases">
        <authorList>
            <person name="Sun Q."/>
            <person name="Ohkuma M."/>
        </authorList>
    </citation>
    <scope>NUCLEOTIDE SEQUENCE</scope>
    <source>
        <strain evidence="2">JCM 14371</strain>
    </source>
</reference>
<dbReference type="InterPro" id="IPR054539">
    <property type="entry name" value="Beta-prop_PDH"/>
</dbReference>
<gene>
    <name evidence="2" type="ORF">GCM10008939_36970</name>
</gene>
<evidence type="ECO:0000313" key="3">
    <source>
        <dbReference type="Proteomes" id="UP000635726"/>
    </source>
</evidence>
<dbReference type="Pfam" id="PF22807">
    <property type="entry name" value="TrAA12"/>
    <property type="match status" value="1"/>
</dbReference>
<protein>
    <submittedName>
        <fullName evidence="2">Sorbosone dehydrogenase</fullName>
    </submittedName>
</protein>
<dbReference type="PANTHER" id="PTHR33546:SF1">
    <property type="entry name" value="LARGE, MULTIFUNCTIONAL SECRETED PROTEIN"/>
    <property type="match status" value="1"/>
</dbReference>
<comment type="caution">
    <text evidence="2">The sequence shown here is derived from an EMBL/GenBank/DDBJ whole genome shotgun (WGS) entry which is preliminary data.</text>
</comment>
<name>A0A917PSM2_9DEIO</name>
<dbReference type="EMBL" id="BMOE01000025">
    <property type="protein sequence ID" value="GGJ89597.1"/>
    <property type="molecule type" value="Genomic_DNA"/>
</dbReference>
<reference evidence="2" key="1">
    <citation type="journal article" date="2014" name="Int. J. Syst. Evol. Microbiol.">
        <title>Complete genome sequence of Corynebacterium casei LMG S-19264T (=DSM 44701T), isolated from a smear-ripened cheese.</title>
        <authorList>
            <consortium name="US DOE Joint Genome Institute (JGI-PGF)"/>
            <person name="Walter F."/>
            <person name="Albersmeier A."/>
            <person name="Kalinowski J."/>
            <person name="Ruckert C."/>
        </authorList>
    </citation>
    <scope>NUCLEOTIDE SEQUENCE</scope>
    <source>
        <strain evidence="2">JCM 14371</strain>
    </source>
</reference>
<dbReference type="SUPFAM" id="SSF50952">
    <property type="entry name" value="Soluble quinoprotein glucose dehydrogenase"/>
    <property type="match status" value="1"/>
</dbReference>
<proteinExistence type="predicted"/>
<evidence type="ECO:0000259" key="1">
    <source>
        <dbReference type="Pfam" id="PF22807"/>
    </source>
</evidence>
<evidence type="ECO:0000313" key="2">
    <source>
        <dbReference type="EMBL" id="GGJ89597.1"/>
    </source>
</evidence>
<organism evidence="2 3">
    <name type="scientific">Deinococcus aquiradiocola</name>
    <dbReference type="NCBI Taxonomy" id="393059"/>
    <lineage>
        <taxon>Bacteria</taxon>
        <taxon>Thermotogati</taxon>
        <taxon>Deinococcota</taxon>
        <taxon>Deinococci</taxon>
        <taxon>Deinococcales</taxon>
        <taxon>Deinococcaceae</taxon>
        <taxon>Deinococcus</taxon>
    </lineage>
</organism>
<dbReference type="Gene3D" id="2.120.10.30">
    <property type="entry name" value="TolB, C-terminal domain"/>
    <property type="match status" value="1"/>
</dbReference>